<accession>A0A6J7G3N2</accession>
<protein>
    <submittedName>
        <fullName evidence="1">Unannotated protein</fullName>
    </submittedName>
</protein>
<dbReference type="EMBL" id="CAFBML010000020">
    <property type="protein sequence ID" value="CAB4898623.1"/>
    <property type="molecule type" value="Genomic_DNA"/>
</dbReference>
<gene>
    <name evidence="1" type="ORF">UFOPK3592_00344</name>
</gene>
<dbReference type="AlphaFoldDB" id="A0A6J7G3N2"/>
<proteinExistence type="predicted"/>
<name>A0A6J7G3N2_9ZZZZ</name>
<reference evidence="1" key="1">
    <citation type="submission" date="2020-05" db="EMBL/GenBank/DDBJ databases">
        <authorList>
            <person name="Chiriac C."/>
            <person name="Salcher M."/>
            <person name="Ghai R."/>
            <person name="Kavagutti S V."/>
        </authorList>
    </citation>
    <scope>NUCLEOTIDE SEQUENCE</scope>
</reference>
<sequence>MSDAPKYWFNIRTKQVEVGLKSSSEDRIGPFESAAEAANAEAIVKARAQAWAEQERQED</sequence>
<organism evidence="1">
    <name type="scientific">freshwater metagenome</name>
    <dbReference type="NCBI Taxonomy" id="449393"/>
    <lineage>
        <taxon>unclassified sequences</taxon>
        <taxon>metagenomes</taxon>
        <taxon>ecological metagenomes</taxon>
    </lineage>
</organism>
<evidence type="ECO:0000313" key="1">
    <source>
        <dbReference type="EMBL" id="CAB4898623.1"/>
    </source>
</evidence>